<protein>
    <recommendedName>
        <fullName evidence="9">U-box domain-containing protein</fullName>
    </recommendedName>
</protein>
<dbReference type="OrthoDB" id="26899at2759"/>
<keyword evidence="3" id="KW-0808">Transferase</keyword>
<accession>A0A150GGN4</accession>
<dbReference type="InterPro" id="IPR026846">
    <property type="entry name" value="Nse2(Mms21)"/>
</dbReference>
<feature type="compositionally biased region" description="Gly residues" evidence="6">
    <location>
        <begin position="250"/>
        <end position="259"/>
    </location>
</feature>
<dbReference type="PANTHER" id="PTHR21330:SF1">
    <property type="entry name" value="E3 SUMO-PROTEIN LIGASE NSE2"/>
    <property type="match status" value="1"/>
</dbReference>
<name>A0A150GGN4_GONPE</name>
<sequence>MAQDASAVSSQHVRQAFKTMEGRDQQVLGNVDFLAASMNTAGEYLAALNDSDKAAAYKEVMQKLGQFAHEVQAHKALMAQLAEDYQAGPDETDFRALLDQSLKASLEQRPYNPRTDPKLAEFIAALGGEAGSGDGEGNGDGEGGDDMDDDLQVVNEDGGRDWLNKKCPLSMVPAIDLRDPVKDSKGYVYERAVVMEYLRRHATIGGGAKHPVAGVREPLVATELVEATEVVREKRRRRLAETLGADVGNGPNGARGGNDGDFIDV</sequence>
<dbReference type="AlphaFoldDB" id="A0A150GGN4"/>
<keyword evidence="4" id="KW-0833">Ubl conjugation pathway</keyword>
<evidence type="ECO:0000256" key="1">
    <source>
        <dbReference type="ARBA" id="ARBA00004123"/>
    </source>
</evidence>
<dbReference type="EMBL" id="LSYV01000025">
    <property type="protein sequence ID" value="KXZ48997.1"/>
    <property type="molecule type" value="Genomic_DNA"/>
</dbReference>
<feature type="compositionally biased region" description="Acidic residues" evidence="6">
    <location>
        <begin position="137"/>
        <end position="147"/>
    </location>
</feature>
<feature type="region of interest" description="Disordered" evidence="6">
    <location>
        <begin position="244"/>
        <end position="265"/>
    </location>
</feature>
<dbReference type="PANTHER" id="PTHR21330">
    <property type="entry name" value="E3 SUMO-PROTEIN LIGASE NSE2"/>
    <property type="match status" value="1"/>
</dbReference>
<dbReference type="InterPro" id="IPR013083">
    <property type="entry name" value="Znf_RING/FYVE/PHD"/>
</dbReference>
<dbReference type="GO" id="GO:0005634">
    <property type="term" value="C:nucleus"/>
    <property type="evidence" value="ECO:0007669"/>
    <property type="project" value="UniProtKB-SubCell"/>
</dbReference>
<gene>
    <name evidence="7" type="ORF">GPECTOR_24g287</name>
</gene>
<dbReference type="GO" id="GO:0061665">
    <property type="term" value="F:SUMO ligase activity"/>
    <property type="evidence" value="ECO:0007669"/>
    <property type="project" value="TreeGrafter"/>
</dbReference>
<organism evidence="7 8">
    <name type="scientific">Gonium pectorale</name>
    <name type="common">Green alga</name>
    <dbReference type="NCBI Taxonomy" id="33097"/>
    <lineage>
        <taxon>Eukaryota</taxon>
        <taxon>Viridiplantae</taxon>
        <taxon>Chlorophyta</taxon>
        <taxon>core chlorophytes</taxon>
        <taxon>Chlorophyceae</taxon>
        <taxon>CS clade</taxon>
        <taxon>Chlamydomonadales</taxon>
        <taxon>Volvocaceae</taxon>
        <taxon>Gonium</taxon>
    </lineage>
</organism>
<keyword evidence="8" id="KW-1185">Reference proteome</keyword>
<evidence type="ECO:0000256" key="4">
    <source>
        <dbReference type="ARBA" id="ARBA00022786"/>
    </source>
</evidence>
<evidence type="ECO:0000313" key="8">
    <source>
        <dbReference type="Proteomes" id="UP000075714"/>
    </source>
</evidence>
<evidence type="ECO:0008006" key="9">
    <source>
        <dbReference type="Google" id="ProtNLM"/>
    </source>
</evidence>
<keyword evidence="5" id="KW-0539">Nucleus</keyword>
<feature type="region of interest" description="Disordered" evidence="6">
    <location>
        <begin position="128"/>
        <end position="147"/>
    </location>
</feature>
<proteinExistence type="predicted"/>
<dbReference type="Proteomes" id="UP000075714">
    <property type="component" value="Unassembled WGS sequence"/>
</dbReference>
<dbReference type="Gene3D" id="3.30.40.10">
    <property type="entry name" value="Zinc/RING finger domain, C3HC4 (zinc finger)"/>
    <property type="match status" value="1"/>
</dbReference>
<dbReference type="UniPathway" id="UPA00886"/>
<evidence type="ECO:0000256" key="2">
    <source>
        <dbReference type="ARBA" id="ARBA00004718"/>
    </source>
</evidence>
<comment type="pathway">
    <text evidence="2">Protein modification; protein sumoylation.</text>
</comment>
<dbReference type="STRING" id="33097.A0A150GGN4"/>
<evidence type="ECO:0000313" key="7">
    <source>
        <dbReference type="EMBL" id="KXZ48997.1"/>
    </source>
</evidence>
<dbReference type="GO" id="GO:0016925">
    <property type="term" value="P:protein sumoylation"/>
    <property type="evidence" value="ECO:0007669"/>
    <property type="project" value="UniProtKB-UniPathway"/>
</dbReference>
<comment type="subcellular location">
    <subcellularLocation>
        <location evidence="1">Nucleus</location>
    </subcellularLocation>
</comment>
<evidence type="ECO:0000256" key="3">
    <source>
        <dbReference type="ARBA" id="ARBA00022679"/>
    </source>
</evidence>
<dbReference type="GO" id="GO:0000724">
    <property type="term" value="P:double-strand break repair via homologous recombination"/>
    <property type="evidence" value="ECO:0007669"/>
    <property type="project" value="InterPro"/>
</dbReference>
<comment type="caution">
    <text evidence="7">The sequence shown here is derived from an EMBL/GenBank/DDBJ whole genome shotgun (WGS) entry which is preliminary data.</text>
</comment>
<dbReference type="GO" id="GO:0030915">
    <property type="term" value="C:Smc5-Smc6 complex"/>
    <property type="evidence" value="ECO:0007669"/>
    <property type="project" value="InterPro"/>
</dbReference>
<reference evidence="8" key="1">
    <citation type="journal article" date="2016" name="Nat. Commun.">
        <title>The Gonium pectorale genome demonstrates co-option of cell cycle regulation during the evolution of multicellularity.</title>
        <authorList>
            <person name="Hanschen E.R."/>
            <person name="Marriage T.N."/>
            <person name="Ferris P.J."/>
            <person name="Hamaji T."/>
            <person name="Toyoda A."/>
            <person name="Fujiyama A."/>
            <person name="Neme R."/>
            <person name="Noguchi H."/>
            <person name="Minakuchi Y."/>
            <person name="Suzuki M."/>
            <person name="Kawai-Toyooka H."/>
            <person name="Smith D.R."/>
            <person name="Sparks H."/>
            <person name="Anderson J."/>
            <person name="Bakaric R."/>
            <person name="Luria V."/>
            <person name="Karger A."/>
            <person name="Kirschner M.W."/>
            <person name="Durand P.M."/>
            <person name="Michod R.E."/>
            <person name="Nozaki H."/>
            <person name="Olson B.J."/>
        </authorList>
    </citation>
    <scope>NUCLEOTIDE SEQUENCE [LARGE SCALE GENOMIC DNA]</scope>
    <source>
        <strain evidence="8">NIES-2863</strain>
    </source>
</reference>
<evidence type="ECO:0000256" key="6">
    <source>
        <dbReference type="SAM" id="MobiDB-lite"/>
    </source>
</evidence>
<evidence type="ECO:0000256" key="5">
    <source>
        <dbReference type="ARBA" id="ARBA00023242"/>
    </source>
</evidence>